<evidence type="ECO:0000313" key="7">
    <source>
        <dbReference type="Proteomes" id="UP000027135"/>
    </source>
</evidence>
<dbReference type="EMBL" id="KK852898">
    <property type="protein sequence ID" value="KDR14143.1"/>
    <property type="molecule type" value="Genomic_DNA"/>
</dbReference>
<feature type="region of interest" description="Disordered" evidence="4">
    <location>
        <begin position="43"/>
        <end position="72"/>
    </location>
</feature>
<dbReference type="GO" id="GO:0045944">
    <property type="term" value="P:positive regulation of transcription by RNA polymerase II"/>
    <property type="evidence" value="ECO:0007669"/>
    <property type="project" value="TreeGrafter"/>
</dbReference>
<dbReference type="InterPro" id="IPR047249">
    <property type="entry name" value="BRCT_p53bp1-like_rpt1"/>
</dbReference>
<comment type="subcellular location">
    <subcellularLocation>
        <location evidence="1">Nucleus</location>
    </subcellularLocation>
</comment>
<dbReference type="SUPFAM" id="SSF52113">
    <property type="entry name" value="BRCT domain"/>
    <property type="match status" value="2"/>
</dbReference>
<feature type="compositionally biased region" description="Low complexity" evidence="4">
    <location>
        <begin position="823"/>
        <end position="834"/>
    </location>
</feature>
<feature type="compositionally biased region" description="Basic and acidic residues" evidence="4">
    <location>
        <begin position="439"/>
        <end position="451"/>
    </location>
</feature>
<feature type="region of interest" description="Disordered" evidence="4">
    <location>
        <begin position="992"/>
        <end position="1062"/>
    </location>
</feature>
<dbReference type="Gene3D" id="3.40.50.10190">
    <property type="entry name" value="BRCT domain"/>
    <property type="match status" value="2"/>
</dbReference>
<evidence type="ECO:0000256" key="2">
    <source>
        <dbReference type="ARBA" id="ARBA00022763"/>
    </source>
</evidence>
<feature type="compositionally biased region" description="Low complexity" evidence="4">
    <location>
        <begin position="843"/>
        <end position="857"/>
    </location>
</feature>
<organism evidence="6 7">
    <name type="scientific">Zootermopsis nevadensis</name>
    <name type="common">Dampwood termite</name>
    <dbReference type="NCBI Taxonomy" id="136037"/>
    <lineage>
        <taxon>Eukaryota</taxon>
        <taxon>Metazoa</taxon>
        <taxon>Ecdysozoa</taxon>
        <taxon>Arthropoda</taxon>
        <taxon>Hexapoda</taxon>
        <taxon>Insecta</taxon>
        <taxon>Pterygota</taxon>
        <taxon>Neoptera</taxon>
        <taxon>Polyneoptera</taxon>
        <taxon>Dictyoptera</taxon>
        <taxon>Blattodea</taxon>
        <taxon>Blattoidea</taxon>
        <taxon>Termitoidae</taxon>
        <taxon>Termopsidae</taxon>
        <taxon>Zootermopsis</taxon>
    </lineage>
</organism>
<dbReference type="CDD" id="cd17724">
    <property type="entry name" value="BRCT_p53bp1_rpt2"/>
    <property type="match status" value="1"/>
</dbReference>
<feature type="compositionally biased region" description="Basic and acidic residues" evidence="4">
    <location>
        <begin position="541"/>
        <end position="555"/>
    </location>
</feature>
<dbReference type="InterPro" id="IPR047250">
    <property type="entry name" value="BRCT_p53bp1-like_rpt2"/>
</dbReference>
<feature type="domain" description="BRCT" evidence="5">
    <location>
        <begin position="1325"/>
        <end position="1446"/>
    </location>
</feature>
<dbReference type="GO" id="GO:0000077">
    <property type="term" value="P:DNA damage checkpoint signaling"/>
    <property type="evidence" value="ECO:0007669"/>
    <property type="project" value="TreeGrafter"/>
</dbReference>
<feature type="compositionally biased region" description="Basic and acidic residues" evidence="4">
    <location>
        <begin position="384"/>
        <end position="398"/>
    </location>
</feature>
<dbReference type="SUPFAM" id="SSF63748">
    <property type="entry name" value="Tudor/PWWP/MBT"/>
    <property type="match status" value="1"/>
</dbReference>
<feature type="region of interest" description="Disordered" evidence="4">
    <location>
        <begin position="530"/>
        <end position="564"/>
    </location>
</feature>
<dbReference type="OrthoDB" id="129353at2759"/>
<dbReference type="InterPro" id="IPR014722">
    <property type="entry name" value="Rib_uL2_dom2"/>
</dbReference>
<feature type="region of interest" description="Disordered" evidence="4">
    <location>
        <begin position="1247"/>
        <end position="1281"/>
    </location>
</feature>
<feature type="region of interest" description="Disordered" evidence="4">
    <location>
        <begin position="817"/>
        <end position="857"/>
    </location>
</feature>
<dbReference type="CDD" id="cd17745">
    <property type="entry name" value="BRCT_p53bp1_rpt1"/>
    <property type="match status" value="1"/>
</dbReference>
<dbReference type="InterPro" id="IPR015125">
    <property type="entry name" value="53-BP1_Tudor"/>
</dbReference>
<dbReference type="Proteomes" id="UP000027135">
    <property type="component" value="Unassembled WGS sequence"/>
</dbReference>
<feature type="compositionally biased region" description="Polar residues" evidence="4">
    <location>
        <begin position="1046"/>
        <end position="1062"/>
    </location>
</feature>
<dbReference type="InterPro" id="IPR047252">
    <property type="entry name" value="TP53BP1-like"/>
</dbReference>
<keyword evidence="7" id="KW-1185">Reference proteome</keyword>
<evidence type="ECO:0000256" key="4">
    <source>
        <dbReference type="SAM" id="MobiDB-lite"/>
    </source>
</evidence>
<gene>
    <name evidence="6" type="ORF">L798_11781</name>
</gene>
<keyword evidence="3" id="KW-0539">Nucleus</keyword>
<feature type="region of interest" description="Disordered" evidence="4">
    <location>
        <begin position="489"/>
        <end position="518"/>
    </location>
</feature>
<dbReference type="Gene3D" id="2.30.30.30">
    <property type="match status" value="1"/>
</dbReference>
<keyword evidence="2" id="KW-0227">DNA damage</keyword>
<feature type="compositionally biased region" description="Basic and acidic residues" evidence="4">
    <location>
        <begin position="696"/>
        <end position="705"/>
    </location>
</feature>
<protein>
    <submittedName>
        <fullName evidence="6">Tumor suppressor p53-binding protein 1</fullName>
    </submittedName>
</protein>
<evidence type="ECO:0000256" key="3">
    <source>
        <dbReference type="ARBA" id="ARBA00023242"/>
    </source>
</evidence>
<dbReference type="PROSITE" id="PS50172">
    <property type="entry name" value="BRCT"/>
    <property type="match status" value="1"/>
</dbReference>
<dbReference type="GO" id="GO:0042393">
    <property type="term" value="F:histone binding"/>
    <property type="evidence" value="ECO:0007669"/>
    <property type="project" value="TreeGrafter"/>
</dbReference>
<feature type="compositionally biased region" description="Polar residues" evidence="4">
    <location>
        <begin position="1027"/>
        <end position="1036"/>
    </location>
</feature>
<feature type="compositionally biased region" description="Basic and acidic residues" evidence="4">
    <location>
        <begin position="52"/>
        <end position="72"/>
    </location>
</feature>
<dbReference type="STRING" id="136037.A0A067QXL7"/>
<evidence type="ECO:0000313" key="6">
    <source>
        <dbReference type="EMBL" id="KDR14143.1"/>
    </source>
</evidence>
<evidence type="ECO:0000259" key="5">
    <source>
        <dbReference type="PROSITE" id="PS50172"/>
    </source>
</evidence>
<dbReference type="eggNOG" id="KOG3548">
    <property type="taxonomic scope" value="Eukaryota"/>
</dbReference>
<dbReference type="Gene3D" id="2.30.30.140">
    <property type="match status" value="1"/>
</dbReference>
<dbReference type="InterPro" id="IPR036420">
    <property type="entry name" value="BRCT_dom_sf"/>
</dbReference>
<proteinExistence type="predicted"/>
<name>A0A067QXL7_ZOONE</name>
<sequence length="1553" mass="170231">MKKGFYTYTDAGKLSVTVAKAETECKTDFQEQEDIGVTVEEYQEPPIISQDMEEKLPGRQIKEKVDGSSDSQRTECMDIKLLEPPVTFRDIAEEVPVAQLKQAVEDCSDNQRKECKAAEEADEDGSSQETCCSESSFQEIYSTVNQNVHIVLASDSESHTLSEGTGNLGGISQATTVDVADLEALTCSEADIFASQSYQDTEVSGQSSDTVADYCDFVKGSHIGSQSLIKSSTALSMDQLQDRSSNLETSLVKLTRKRKHDKSDLSDPLNKLQRIAEEDKEGVHVGQVSYLKEGSSLCVGVLPSSPAASTSTDDVAKHKSTVPVVSPTKVTLKEKEVQISPTANRQHSIVLASPKASRKLIFETEVERQKPEFVLGRTSSKENIIKTESKTDKKEEVHSITAAPSMPSTNDSSPEIEILNSKTSRQSIEVVFVSSHSHDSAKISSHREIHSGRKRSSGDALEVVDIEDDACRGKGVDTEAECSDDELFLHLSPSPSQKSVDLVSRPNKHGSSHSASVSVDHLSYSSYKSSNAASLNSGSVSEKEMSNVKKQDKKLVSGGSSSERPSICTIQEAVIEEECEKTSHIQSSGSSVYSEHTNGSCSVTRKKIDMPFSFTKNDIVSPEGSPSVTDSFTTFSKVKDVAQILSVVPSQPVASGGSESELRISKRKRNNGKDDIPVVSIVGSDSESDCYSTPSEEQKKARTENGDVMNGLEDTPIILSQEPTTVLQKGIIGVYSTPQTDQAIIPVKESSASSIEQDSTHGSETEWEVILKVRVKHIKQHDKDVYRLQQCEDITEDLTHFTTRRLSDCSSFGGLGDVSSKNTSPSSTTSGPGPFALPPSRMSSFSTTSSSSVSSGSSSVIHRAMGYKHAMDRGPFVMPHNPCPKISRDRSFRSEDILSGIWPSTHSSLVEGMEILERVIVISHPESSERVQGGSTKADRSDNGRKVDVQKLSDISVSEDGLVVMERTDAGSTNLANSNAISVSANVLKETPRSTVKQLKGGRSRSSVKKRSISLSFPKEKEKETVNQENDVSELTWSVERKSKRGQQTPVQNKTPVTPSVQEAVTPTPMSEMKGSSDKVLRNLPGTLEASSAVLYGSHLRPGAPVFARWIDKNYYSGVLKEQNKDGRWMVVFDDGKDRLLVEDFIIVVDILSKGQLVYALAEDEDYMSGIIVNVRKKHTDVMYSVELDNGVFVTVSRSSLFMTEDQAKILRETVLTASPMMSTHRMADVSLDNVLEGKRSRFRGRDVKNKFDSPGVSGESKATPKKKAYSPSLTESDTSSAIEDVDGVERESLGREIKFRKVKGQGRMAPKKNWDILMGPIPPEGSKIFAGKFFLLTRSDVKQKYSSRTDSEASQGTDYDDDTSTISFSKSYLTDQITAGSGKLCSRFEDVPSNKYDSCYLITDRPNQTAKFILCLAYGIQIVYHTWVTECCMTNICKPITNYLVPTGWSLEKREYVTKKKKRPLASMKIGVVSKTKCFLNFWELVLKGAGAHVFGITPETTIEDLKQLDVLVSNHAFPVDIQEQVKELGKHTVSTAWIIQCLINGTRCAFT</sequence>
<evidence type="ECO:0000256" key="1">
    <source>
        <dbReference type="ARBA" id="ARBA00004123"/>
    </source>
</evidence>
<dbReference type="Pfam" id="PF09038">
    <property type="entry name" value="53-BP1_Tudor"/>
    <property type="match status" value="1"/>
</dbReference>
<dbReference type="PANTHER" id="PTHR15321:SF3">
    <property type="entry name" value="TP53-BINDING PROTEIN 1"/>
    <property type="match status" value="1"/>
</dbReference>
<reference evidence="6 7" key="1">
    <citation type="journal article" date="2014" name="Nat. Commun.">
        <title>Molecular traces of alternative social organization in a termite genome.</title>
        <authorList>
            <person name="Terrapon N."/>
            <person name="Li C."/>
            <person name="Robertson H.M."/>
            <person name="Ji L."/>
            <person name="Meng X."/>
            <person name="Booth W."/>
            <person name="Chen Z."/>
            <person name="Childers C.P."/>
            <person name="Glastad K.M."/>
            <person name="Gokhale K."/>
            <person name="Gowin J."/>
            <person name="Gronenberg W."/>
            <person name="Hermansen R.A."/>
            <person name="Hu H."/>
            <person name="Hunt B.G."/>
            <person name="Huylmans A.K."/>
            <person name="Khalil S.M."/>
            <person name="Mitchell R.D."/>
            <person name="Munoz-Torres M.C."/>
            <person name="Mustard J.A."/>
            <person name="Pan H."/>
            <person name="Reese J.T."/>
            <person name="Scharf M.E."/>
            <person name="Sun F."/>
            <person name="Vogel H."/>
            <person name="Xiao J."/>
            <person name="Yang W."/>
            <person name="Yang Z."/>
            <person name="Yang Z."/>
            <person name="Zhou J."/>
            <person name="Zhu J."/>
            <person name="Brent C.S."/>
            <person name="Elsik C.G."/>
            <person name="Goodisman M.A."/>
            <person name="Liberles D.A."/>
            <person name="Roe R.M."/>
            <person name="Vargo E.L."/>
            <person name="Vilcinskas A."/>
            <person name="Wang J."/>
            <person name="Bornberg-Bauer E."/>
            <person name="Korb J."/>
            <person name="Zhang G."/>
            <person name="Liebig J."/>
        </authorList>
    </citation>
    <scope>NUCLEOTIDE SEQUENCE [LARGE SCALE GENOMIC DNA]</scope>
    <source>
        <tissue evidence="6">Whole organism</tissue>
    </source>
</reference>
<dbReference type="InterPro" id="IPR001357">
    <property type="entry name" value="BRCT_dom"/>
</dbReference>
<dbReference type="InParanoid" id="A0A067QXL7"/>
<feature type="region of interest" description="Disordered" evidence="4">
    <location>
        <begin position="439"/>
        <end position="461"/>
    </location>
</feature>
<feature type="compositionally biased region" description="Polar residues" evidence="4">
    <location>
        <begin position="683"/>
        <end position="695"/>
    </location>
</feature>
<dbReference type="GO" id="GO:0005634">
    <property type="term" value="C:nucleus"/>
    <property type="evidence" value="ECO:0007669"/>
    <property type="project" value="UniProtKB-SubCell"/>
</dbReference>
<feature type="compositionally biased region" description="Polar residues" evidence="4">
    <location>
        <begin position="1272"/>
        <end position="1281"/>
    </location>
</feature>
<dbReference type="PANTHER" id="PTHR15321">
    <property type="entry name" value="TUMOR SUPPRESSOR P53-BINDING PROTEIN 1"/>
    <property type="match status" value="1"/>
</dbReference>
<accession>A0A067QXL7</accession>
<feature type="region of interest" description="Disordered" evidence="4">
    <location>
        <begin position="384"/>
        <end position="415"/>
    </location>
</feature>
<dbReference type="Pfam" id="PF18428">
    <property type="entry name" value="BRCT_3"/>
    <property type="match status" value="1"/>
</dbReference>
<feature type="region of interest" description="Disordered" evidence="4">
    <location>
        <begin position="652"/>
        <end position="711"/>
    </location>
</feature>
<feature type="compositionally biased region" description="Basic residues" evidence="4">
    <location>
        <begin position="1000"/>
        <end position="1012"/>
    </location>
</feature>